<evidence type="ECO:0000313" key="4">
    <source>
        <dbReference type="EMBL" id="UJO24917.1"/>
    </source>
</evidence>
<accession>A0A9Q8PM20</accession>
<dbReference type="KEGG" id="ffu:CLAFUR5_14416"/>
<dbReference type="EMBL" id="CP090175">
    <property type="protein sequence ID" value="UJO24917.1"/>
    <property type="molecule type" value="Genomic_DNA"/>
</dbReference>
<dbReference type="Gene3D" id="3.90.1300.10">
    <property type="entry name" value="Amidase signature (AS) domain"/>
    <property type="match status" value="1"/>
</dbReference>
<name>A0A9Q8PM20_PASFU</name>
<evidence type="ECO:0000256" key="2">
    <source>
        <dbReference type="ARBA" id="ARBA00022801"/>
    </source>
</evidence>
<sequence>MKMIGEAYWPDSGLGTKAALAVTGEPMHPLTRTVLSPVTSSFDDITGPEREKTASEIFFRRSHIDVVLAPCFVGPASKHDTAYYWNYPALWNWVDYPAVVLPTPMKVKASREQVYAKDYEPLSEKCRHVKEMWEEGGFEGAPINVQVVGRRSHDNELFGVLGEMQRVCEFRVDCKSG</sequence>
<dbReference type="InterPro" id="IPR023631">
    <property type="entry name" value="Amidase_dom"/>
</dbReference>
<dbReference type="SUPFAM" id="SSF75304">
    <property type="entry name" value="Amidase signature (AS) enzymes"/>
    <property type="match status" value="1"/>
</dbReference>
<dbReference type="Pfam" id="PF01425">
    <property type="entry name" value="Amidase"/>
    <property type="match status" value="1"/>
</dbReference>
<proteinExistence type="inferred from homology"/>
<dbReference type="GO" id="GO:0016787">
    <property type="term" value="F:hydrolase activity"/>
    <property type="evidence" value="ECO:0007669"/>
    <property type="project" value="UniProtKB-KW"/>
</dbReference>
<reference evidence="4" key="1">
    <citation type="submission" date="2021-12" db="EMBL/GenBank/DDBJ databases">
        <authorList>
            <person name="Zaccaron A."/>
            <person name="Stergiopoulos I."/>
        </authorList>
    </citation>
    <scope>NUCLEOTIDE SEQUENCE</scope>
    <source>
        <strain evidence="4">Race5_Kim</strain>
    </source>
</reference>
<reference evidence="4" key="2">
    <citation type="journal article" date="2022" name="Microb. Genom.">
        <title>A chromosome-scale genome assembly of the tomato pathogen Cladosporium fulvum reveals a compartmentalized genome architecture and the presence of a dispensable chromosome.</title>
        <authorList>
            <person name="Zaccaron A.Z."/>
            <person name="Chen L.H."/>
            <person name="Samaras A."/>
            <person name="Stergiopoulos I."/>
        </authorList>
    </citation>
    <scope>NUCLEOTIDE SEQUENCE</scope>
    <source>
        <strain evidence="4">Race5_Kim</strain>
    </source>
</reference>
<gene>
    <name evidence="4" type="ORF">CLAFUR5_14416</name>
</gene>
<dbReference type="GeneID" id="71994294"/>
<evidence type="ECO:0000313" key="5">
    <source>
        <dbReference type="Proteomes" id="UP000756132"/>
    </source>
</evidence>
<dbReference type="OrthoDB" id="6428749at2759"/>
<comment type="similarity">
    <text evidence="1">Belongs to the amidase family.</text>
</comment>
<dbReference type="RefSeq" id="XP_047769283.1">
    <property type="nucleotide sequence ID" value="XM_047913564.1"/>
</dbReference>
<evidence type="ECO:0000259" key="3">
    <source>
        <dbReference type="Pfam" id="PF01425"/>
    </source>
</evidence>
<dbReference type="Proteomes" id="UP000756132">
    <property type="component" value="Chromosome 13"/>
</dbReference>
<evidence type="ECO:0000256" key="1">
    <source>
        <dbReference type="ARBA" id="ARBA00009199"/>
    </source>
</evidence>
<organism evidence="4 5">
    <name type="scientific">Passalora fulva</name>
    <name type="common">Tomato leaf mold</name>
    <name type="synonym">Cladosporium fulvum</name>
    <dbReference type="NCBI Taxonomy" id="5499"/>
    <lineage>
        <taxon>Eukaryota</taxon>
        <taxon>Fungi</taxon>
        <taxon>Dikarya</taxon>
        <taxon>Ascomycota</taxon>
        <taxon>Pezizomycotina</taxon>
        <taxon>Dothideomycetes</taxon>
        <taxon>Dothideomycetidae</taxon>
        <taxon>Mycosphaerellales</taxon>
        <taxon>Mycosphaerellaceae</taxon>
        <taxon>Fulvia</taxon>
    </lineage>
</organism>
<dbReference type="AlphaFoldDB" id="A0A9Q8PM20"/>
<dbReference type="PANTHER" id="PTHR46072:SF4">
    <property type="entry name" value="AMIDASE C550.07-RELATED"/>
    <property type="match status" value="1"/>
</dbReference>
<dbReference type="OMA" id="VLMEWVI"/>
<dbReference type="PANTHER" id="PTHR46072">
    <property type="entry name" value="AMIDASE-RELATED-RELATED"/>
    <property type="match status" value="1"/>
</dbReference>
<dbReference type="InterPro" id="IPR036928">
    <property type="entry name" value="AS_sf"/>
</dbReference>
<keyword evidence="5" id="KW-1185">Reference proteome</keyword>
<feature type="domain" description="Amidase" evidence="3">
    <location>
        <begin position="58"/>
        <end position="157"/>
    </location>
</feature>
<keyword evidence="2" id="KW-0378">Hydrolase</keyword>
<protein>
    <submittedName>
        <fullName evidence="4">Amidase</fullName>
    </submittedName>
</protein>